<dbReference type="EMBL" id="JASAOG010000009">
    <property type="protein sequence ID" value="KAK0066741.1"/>
    <property type="molecule type" value="Genomic_DNA"/>
</dbReference>
<evidence type="ECO:0000313" key="4">
    <source>
        <dbReference type="EMBL" id="KAK0066741.1"/>
    </source>
</evidence>
<feature type="signal peptide" evidence="3">
    <location>
        <begin position="1"/>
        <end position="29"/>
    </location>
</feature>
<feature type="chain" id="PRO_5041897624" evidence="3">
    <location>
        <begin position="30"/>
        <end position="344"/>
    </location>
</feature>
<dbReference type="Proteomes" id="UP001233172">
    <property type="component" value="Unassembled WGS sequence"/>
</dbReference>
<feature type="compositionally biased region" description="Polar residues" evidence="1">
    <location>
        <begin position="314"/>
        <end position="344"/>
    </location>
</feature>
<keyword evidence="2" id="KW-0812">Transmembrane</keyword>
<evidence type="ECO:0000256" key="1">
    <source>
        <dbReference type="SAM" id="MobiDB-lite"/>
    </source>
</evidence>
<sequence>MLASLRLSLLKTCLIIVVLQFLHYQKACCDDFNIHFLDFIREDGTSKCDKHFLTGDTLRIKAIVDKIPQDLDIFSIGFKFVLKIGKNNESLILFEYRKFSDCNGLNNSIAFSCSVSKEKAEAQLSVPATKDLSEMYLQLLLIDTLNRIYFIKEIKITSKIFDRTDITLTCNELKVGGNITVLPLPIDVSELTICCDKAPAPCYPVIASNTKSILNESLKCVTYKRKPEEKHFFIGFNVCGEPVKLPFEILISNETNSTQNGDESLLIGKIIGVVVGTVVLFIAIVFGFLCCIKKKRQLAPKKKENKNDEESNNIMLSRTGSANVSQNKENSTETSLINSDTGAK</sequence>
<feature type="region of interest" description="Disordered" evidence="1">
    <location>
        <begin position="300"/>
        <end position="344"/>
    </location>
</feature>
<evidence type="ECO:0000313" key="5">
    <source>
        <dbReference type="Proteomes" id="UP001233172"/>
    </source>
</evidence>
<gene>
    <name evidence="4" type="ORF">Bpfe_003476</name>
</gene>
<organism evidence="4 5">
    <name type="scientific">Biomphalaria pfeifferi</name>
    <name type="common">Bloodfluke planorb</name>
    <name type="synonym">Freshwater snail</name>
    <dbReference type="NCBI Taxonomy" id="112525"/>
    <lineage>
        <taxon>Eukaryota</taxon>
        <taxon>Metazoa</taxon>
        <taxon>Spiralia</taxon>
        <taxon>Lophotrochozoa</taxon>
        <taxon>Mollusca</taxon>
        <taxon>Gastropoda</taxon>
        <taxon>Heterobranchia</taxon>
        <taxon>Euthyneura</taxon>
        <taxon>Panpulmonata</taxon>
        <taxon>Hygrophila</taxon>
        <taxon>Lymnaeoidea</taxon>
        <taxon>Planorbidae</taxon>
        <taxon>Biomphalaria</taxon>
    </lineage>
</organism>
<name>A0AAD8FKF0_BIOPF</name>
<accession>A0AAD8FKF0</accession>
<keyword evidence="2" id="KW-0472">Membrane</keyword>
<comment type="caution">
    <text evidence="4">The sequence shown here is derived from an EMBL/GenBank/DDBJ whole genome shotgun (WGS) entry which is preliminary data.</text>
</comment>
<evidence type="ECO:0000256" key="2">
    <source>
        <dbReference type="SAM" id="Phobius"/>
    </source>
</evidence>
<keyword evidence="2" id="KW-1133">Transmembrane helix</keyword>
<feature type="transmembrane region" description="Helical" evidence="2">
    <location>
        <begin position="266"/>
        <end position="292"/>
    </location>
</feature>
<keyword evidence="3" id="KW-0732">Signal</keyword>
<proteinExistence type="predicted"/>
<keyword evidence="5" id="KW-1185">Reference proteome</keyword>
<reference evidence="4" key="1">
    <citation type="journal article" date="2023" name="PLoS Negl. Trop. Dis.">
        <title>A genome sequence for Biomphalaria pfeifferi, the major vector snail for the human-infecting parasite Schistosoma mansoni.</title>
        <authorList>
            <person name="Bu L."/>
            <person name="Lu L."/>
            <person name="Laidemitt M.R."/>
            <person name="Zhang S.M."/>
            <person name="Mutuku M."/>
            <person name="Mkoji G."/>
            <person name="Steinauer M."/>
            <person name="Loker E.S."/>
        </authorList>
    </citation>
    <scope>NUCLEOTIDE SEQUENCE</scope>
    <source>
        <strain evidence="4">KasaAsao</strain>
    </source>
</reference>
<protein>
    <submittedName>
        <fullName evidence="4">Uncharacterized protein</fullName>
    </submittedName>
</protein>
<dbReference type="AlphaFoldDB" id="A0AAD8FKF0"/>
<reference evidence="4" key="2">
    <citation type="submission" date="2023-04" db="EMBL/GenBank/DDBJ databases">
        <authorList>
            <person name="Bu L."/>
            <person name="Lu L."/>
            <person name="Laidemitt M.R."/>
            <person name="Zhang S.M."/>
            <person name="Mutuku M."/>
            <person name="Mkoji G."/>
            <person name="Steinauer M."/>
            <person name="Loker E.S."/>
        </authorList>
    </citation>
    <scope>NUCLEOTIDE SEQUENCE</scope>
    <source>
        <strain evidence="4">KasaAsao</strain>
        <tissue evidence="4">Whole Snail</tissue>
    </source>
</reference>
<evidence type="ECO:0000256" key="3">
    <source>
        <dbReference type="SAM" id="SignalP"/>
    </source>
</evidence>